<dbReference type="InterPro" id="IPR006133">
    <property type="entry name" value="DNA-dir_DNA_pol_B_exonuc"/>
</dbReference>
<dbReference type="SUPFAM" id="SSF53098">
    <property type="entry name" value="Ribonuclease H-like"/>
    <property type="match status" value="1"/>
</dbReference>
<evidence type="ECO:0000256" key="4">
    <source>
        <dbReference type="ARBA" id="ARBA00022679"/>
    </source>
</evidence>
<keyword evidence="7" id="KW-0239">DNA-directed DNA polymerase</keyword>
<dbReference type="SUPFAM" id="SSF51294">
    <property type="entry name" value="Hedgehog/intein (Hint) domain"/>
    <property type="match status" value="1"/>
</dbReference>
<accession>A0A6C0DP50</accession>
<feature type="region of interest" description="Disordered" evidence="12">
    <location>
        <begin position="38"/>
        <end position="62"/>
    </location>
</feature>
<evidence type="ECO:0000256" key="2">
    <source>
        <dbReference type="ARBA" id="ARBA00012417"/>
    </source>
</evidence>
<comment type="catalytic activity">
    <reaction evidence="10">
        <text>DNA(n) + a 2'-deoxyribonucleoside 5'-triphosphate = DNA(n+1) + diphosphate</text>
        <dbReference type="Rhea" id="RHEA:22508"/>
        <dbReference type="Rhea" id="RHEA-COMP:17339"/>
        <dbReference type="Rhea" id="RHEA-COMP:17340"/>
        <dbReference type="ChEBI" id="CHEBI:33019"/>
        <dbReference type="ChEBI" id="CHEBI:61560"/>
        <dbReference type="ChEBI" id="CHEBI:173112"/>
        <dbReference type="EC" id="2.7.7.7"/>
    </reaction>
</comment>
<dbReference type="PRINTS" id="PR00106">
    <property type="entry name" value="DNAPOLB"/>
</dbReference>
<dbReference type="InterPro" id="IPR027434">
    <property type="entry name" value="Homing_endonucl"/>
</dbReference>
<dbReference type="GO" id="GO:0006287">
    <property type="term" value="P:base-excision repair, gap-filling"/>
    <property type="evidence" value="ECO:0007669"/>
    <property type="project" value="TreeGrafter"/>
</dbReference>
<dbReference type="InterPro" id="IPR023211">
    <property type="entry name" value="DNA_pol_palm_dom_sf"/>
</dbReference>
<dbReference type="Pfam" id="PF05204">
    <property type="entry name" value="Hom_end"/>
    <property type="match status" value="1"/>
</dbReference>
<dbReference type="InterPro" id="IPR006142">
    <property type="entry name" value="INTEIN"/>
</dbReference>
<evidence type="ECO:0000313" key="14">
    <source>
        <dbReference type="EMBL" id="QHT17990.1"/>
    </source>
</evidence>
<feature type="region of interest" description="Disordered" evidence="12">
    <location>
        <begin position="382"/>
        <end position="408"/>
    </location>
</feature>
<dbReference type="PANTHER" id="PTHR10322:SF23">
    <property type="entry name" value="DNA POLYMERASE DELTA CATALYTIC SUBUNIT"/>
    <property type="match status" value="1"/>
</dbReference>
<sequence length="1696" mass="193829">MNVSDTMNVVKIQRKPKPQVIKMFRLFDFQTYDKAMEEESATSSSSGSDSDSGPAYKKHGPPPEKKFTIQMFGVNEKGETCCIYVTDYNPFFYIKIGDTWGNQEADALIREIQSKLGKQCKNAIVSYEVVSQHKLYGFSGGKKHRFLKIVFQNILAMNKAQRLWYAYNKNPEENEGEYRKRVKFFFKNVSLELYESNIPPLLRYFHIQNISPSGWVSFSTSRAIRITEKTTTCTYEYMCPLSELKPVQDKETRVPYKICSFDIEASSSHGDFPVPVKTYKKLAKNLVDLFLVHQQVKNTDMSNVLFEKIVMTAFGYANFDDVDILYPKYQPTKEEVQRWIQKLSKYSIVDVKKEVASDSSKSHLLTIDGMFDALHKTSGENLAGKGYVDEDGGDDDGDHDDETGVDREAEVDPVYKINEKTLDVKPKVTLLDVLVSADHAPDEKIQILNDVLTRILPELEGDKVTMIGTTFLRYGEQDPYMNHCIVVGSCDDVPGAIIEPVETEEALLLKWTELIQTENPDIIIGYNIFGFDYEFLFRRAQENHCERDFLLLSRKQNELCATEHLREAAPNDLTIMNTKVSLASGEYDLRYIQMAGRLQIDLLAYFRRNENLSSYKLDDVAGYFISDDIKNMVLTEKEDVGAVTELYTQNIMGLNVGDFIHIAITTFTTDYYMDGKKFRVLEIQRGKEVCEVVKGKEVTNSYNVIVIAGHHTIDRSKSVRWGMAKDDIHYKDIFKLSNGSSTDRALVAKYCIQDCNLVQHLMNKVDVMTGYIEMSTICSVPISFLVFRGQGIKLTSFVAKMCREYNTLMPDLEKKGGQDGYEGAIVLPPKCAIYMDNPVACVDYSSLYPSSMISQNFSQDSKVWTKEYDLLGKLIRETGERDSTGKYIYDNMPGYHYIDIEFDSFRYIRNPARPKSKAVKTKVGKMIVRWAQLPENKKSIMPSILMLLLKARSDTRKKIKSEKDPFMQNVLDKRQLAYKVTANSLYGQCGSSTSTFYDKDVAACTTATGRMMIIYAKRMIEEVYGNLVYETALGGPVKCKAEYVYGDSVAAYTPVYVRVNGNFDICTIEALAIKYGQGKWVRCLEEGKQEKEVCELHGVESWTEKGWTKLFRVIRHQLAEHKKMIRVLTHSGVVDVTDDHSLILDNGSEISPKDVTLGTELLHHTLPPPQNTMSTISPNMARIMGFFFGDGSCGSYECPSGKKHSWALNNQSMDRINKYLDLCKEVYPEYEWVYMNTLESSGVYKISPRCKTYGGIAEFVKIYREKLYSNKEKIIPHEIMSGSVEVRQAFWDGLYDADGDKNAAGCVRIDQKNQISASQICWLAASLGWKTAINTRSDKINIYRINMTKNAQRKNVNAVKKLHEIPYSGFVYDLTTDNHHFAAGVGNMIVHNTDSVFFTFNLENPETGEKIRGKPALEMTIEIAQDAAKLCTQYLKPPMELSYEKTLMPFILLSKKRYVGMLYENDPNKGKLKYMGLPLKRRDNCDYLKDVYGGILNILMKEGDMEKAIVFLNQCLRDLIDGHVPIDKLTITKQLRSYYANPQQIGHFVLADRIGKRDAGNKPKSGDRVKFAFIVNDTPKALMGEKIETPEYILENNIRLDYTHYITNQLMKPLQQLLGLALENIWRIKGKTLAIKRHREDVQKLMEEEEDVEKFMKKREKLCSKKVEELLFRDVLNAIYNEKHGIQKITSFFGQR</sequence>
<evidence type="ECO:0000256" key="12">
    <source>
        <dbReference type="SAM" id="MobiDB-lite"/>
    </source>
</evidence>
<dbReference type="InterPro" id="IPR012337">
    <property type="entry name" value="RNaseH-like_sf"/>
</dbReference>
<reference evidence="14" key="1">
    <citation type="journal article" date="2020" name="Nature">
        <title>Giant virus diversity and host interactions through global metagenomics.</title>
        <authorList>
            <person name="Schulz F."/>
            <person name="Roux S."/>
            <person name="Paez-Espino D."/>
            <person name="Jungbluth S."/>
            <person name="Walsh D.A."/>
            <person name="Denef V.J."/>
            <person name="McMahon K.D."/>
            <person name="Konstantinidis K.T."/>
            <person name="Eloe-Fadrosh E.A."/>
            <person name="Kyrpides N.C."/>
            <person name="Woyke T."/>
        </authorList>
    </citation>
    <scope>NUCLEOTIDE SEQUENCE</scope>
    <source>
        <strain evidence="14">GVMAG-M-3300023174-3</strain>
    </source>
</reference>
<dbReference type="InterPro" id="IPR036844">
    <property type="entry name" value="Hint_dom_sf"/>
</dbReference>
<keyword evidence="11" id="KW-0175">Coiled coil</keyword>
<evidence type="ECO:0000256" key="3">
    <source>
        <dbReference type="ARBA" id="ARBA00015749"/>
    </source>
</evidence>
<evidence type="ECO:0000256" key="1">
    <source>
        <dbReference type="ARBA" id="ARBA00005755"/>
    </source>
</evidence>
<evidence type="ECO:0000256" key="5">
    <source>
        <dbReference type="ARBA" id="ARBA00022695"/>
    </source>
</evidence>
<evidence type="ECO:0000256" key="8">
    <source>
        <dbReference type="ARBA" id="ARBA00023000"/>
    </source>
</evidence>
<dbReference type="Gene3D" id="3.10.28.10">
    <property type="entry name" value="Homing endonucleases"/>
    <property type="match status" value="1"/>
</dbReference>
<feature type="compositionally biased region" description="Acidic residues" evidence="12">
    <location>
        <begin position="389"/>
        <end position="401"/>
    </location>
</feature>
<dbReference type="InterPro" id="IPR007869">
    <property type="entry name" value="Homing_endonuc_PI-Sce"/>
</dbReference>
<dbReference type="InterPro" id="IPR006172">
    <property type="entry name" value="DNA-dir_DNA_pol_B"/>
</dbReference>
<dbReference type="GO" id="GO:0016539">
    <property type="term" value="P:intein-mediated protein splicing"/>
    <property type="evidence" value="ECO:0007669"/>
    <property type="project" value="InterPro"/>
</dbReference>
<dbReference type="PROSITE" id="PS50818">
    <property type="entry name" value="INTEIN_C_TER"/>
    <property type="match status" value="1"/>
</dbReference>
<dbReference type="EMBL" id="MN739647">
    <property type="protein sequence ID" value="QHT17990.1"/>
    <property type="molecule type" value="Genomic_DNA"/>
</dbReference>
<dbReference type="Pfam" id="PF03104">
    <property type="entry name" value="DNA_pol_B_exo1"/>
    <property type="match status" value="2"/>
</dbReference>
<dbReference type="InterPro" id="IPR004042">
    <property type="entry name" value="Intein_endonuc_central"/>
</dbReference>
<proteinExistence type="inferred from homology"/>
<dbReference type="GO" id="GO:0003677">
    <property type="term" value="F:DNA binding"/>
    <property type="evidence" value="ECO:0007669"/>
    <property type="project" value="UniProtKB-KW"/>
</dbReference>
<dbReference type="Gene3D" id="1.10.132.60">
    <property type="entry name" value="DNA polymerase family B, C-terminal domain"/>
    <property type="match status" value="1"/>
</dbReference>
<keyword evidence="4" id="KW-0808">Transferase</keyword>
<dbReference type="InterPro" id="IPR030934">
    <property type="entry name" value="Intein_C"/>
</dbReference>
<feature type="coiled-coil region" evidence="11">
    <location>
        <begin position="1628"/>
        <end position="1665"/>
    </location>
</feature>
<dbReference type="Gene3D" id="3.90.1600.10">
    <property type="entry name" value="Palm domain of DNA polymerase"/>
    <property type="match status" value="2"/>
</dbReference>
<dbReference type="GO" id="GO:0006297">
    <property type="term" value="P:nucleotide-excision repair, DNA gap filling"/>
    <property type="evidence" value="ECO:0007669"/>
    <property type="project" value="TreeGrafter"/>
</dbReference>
<dbReference type="SUPFAM" id="SSF56672">
    <property type="entry name" value="DNA/RNA polymerases"/>
    <property type="match status" value="1"/>
</dbReference>
<dbReference type="PROSITE" id="PS50819">
    <property type="entry name" value="INTEIN_ENDONUCLEASE"/>
    <property type="match status" value="1"/>
</dbReference>
<evidence type="ECO:0000259" key="13">
    <source>
        <dbReference type="PROSITE" id="PS50819"/>
    </source>
</evidence>
<keyword evidence="6" id="KW-0068">Autocatalytic cleavage</keyword>
<comment type="similarity">
    <text evidence="1">Belongs to the DNA polymerase type-B family.</text>
</comment>
<dbReference type="InterPro" id="IPR036397">
    <property type="entry name" value="RNaseH_sf"/>
</dbReference>
<keyword evidence="8" id="KW-0651">Protein splicing</keyword>
<dbReference type="GO" id="GO:0000166">
    <property type="term" value="F:nucleotide binding"/>
    <property type="evidence" value="ECO:0007669"/>
    <property type="project" value="InterPro"/>
</dbReference>
<evidence type="ECO:0000256" key="7">
    <source>
        <dbReference type="ARBA" id="ARBA00022932"/>
    </source>
</evidence>
<feature type="domain" description="DOD-type homing endonuclease" evidence="13">
    <location>
        <begin position="1183"/>
        <end position="1329"/>
    </location>
</feature>
<dbReference type="SUPFAM" id="SSF55608">
    <property type="entry name" value="Homing endonucleases"/>
    <property type="match status" value="1"/>
</dbReference>
<name>A0A6C0DP50_9ZZZZ</name>
<dbReference type="PRINTS" id="PR00379">
    <property type="entry name" value="INTEIN"/>
</dbReference>
<evidence type="ECO:0000256" key="10">
    <source>
        <dbReference type="ARBA" id="ARBA00049244"/>
    </source>
</evidence>
<dbReference type="Gene3D" id="1.10.287.690">
    <property type="entry name" value="Helix hairpin bin"/>
    <property type="match status" value="1"/>
</dbReference>
<keyword evidence="9" id="KW-0238">DNA-binding</keyword>
<dbReference type="Gene3D" id="3.30.420.10">
    <property type="entry name" value="Ribonuclease H-like superfamily/Ribonuclease H"/>
    <property type="match status" value="2"/>
</dbReference>
<dbReference type="Gene3D" id="3.30.342.10">
    <property type="entry name" value="DNA Polymerase, chain B, domain 1"/>
    <property type="match status" value="1"/>
</dbReference>
<dbReference type="GO" id="GO:0045004">
    <property type="term" value="P:DNA replication proofreading"/>
    <property type="evidence" value="ECO:0007669"/>
    <property type="project" value="TreeGrafter"/>
</dbReference>
<dbReference type="GO" id="GO:0004519">
    <property type="term" value="F:endonuclease activity"/>
    <property type="evidence" value="ECO:0007669"/>
    <property type="project" value="InterPro"/>
</dbReference>
<dbReference type="SMART" id="SM00486">
    <property type="entry name" value="POLBc"/>
    <property type="match status" value="1"/>
</dbReference>
<dbReference type="InterPro" id="IPR050240">
    <property type="entry name" value="DNA_pol_type-B"/>
</dbReference>
<keyword evidence="5" id="KW-0548">Nucleotidyltransferase</keyword>
<evidence type="ECO:0000256" key="9">
    <source>
        <dbReference type="ARBA" id="ARBA00023125"/>
    </source>
</evidence>
<dbReference type="InterPro" id="IPR043502">
    <property type="entry name" value="DNA/RNA_pol_sf"/>
</dbReference>
<dbReference type="GO" id="GO:0003887">
    <property type="term" value="F:DNA-directed DNA polymerase activity"/>
    <property type="evidence" value="ECO:0007669"/>
    <property type="project" value="UniProtKB-KW"/>
</dbReference>
<dbReference type="PANTHER" id="PTHR10322">
    <property type="entry name" value="DNA POLYMERASE CATALYTIC SUBUNIT"/>
    <property type="match status" value="1"/>
</dbReference>
<dbReference type="GO" id="GO:0008296">
    <property type="term" value="F:3'-5'-DNA exonuclease activity"/>
    <property type="evidence" value="ECO:0007669"/>
    <property type="project" value="TreeGrafter"/>
</dbReference>
<dbReference type="GO" id="GO:0043625">
    <property type="term" value="C:delta DNA polymerase complex"/>
    <property type="evidence" value="ECO:0007669"/>
    <property type="project" value="TreeGrafter"/>
</dbReference>
<dbReference type="Pfam" id="PF00136">
    <property type="entry name" value="DNA_pol_B"/>
    <property type="match status" value="2"/>
</dbReference>
<feature type="compositionally biased region" description="Low complexity" evidence="12">
    <location>
        <begin position="43"/>
        <end position="53"/>
    </location>
</feature>
<evidence type="ECO:0000256" key="11">
    <source>
        <dbReference type="SAM" id="Coils"/>
    </source>
</evidence>
<dbReference type="InterPro" id="IPR042087">
    <property type="entry name" value="DNA_pol_B_thumb"/>
</dbReference>
<protein>
    <recommendedName>
        <fullName evidence="3">DNA polymerase</fullName>
        <ecNumber evidence="2">2.7.7.7</ecNumber>
    </recommendedName>
</protein>
<organism evidence="14">
    <name type="scientific">viral metagenome</name>
    <dbReference type="NCBI Taxonomy" id="1070528"/>
    <lineage>
        <taxon>unclassified sequences</taxon>
        <taxon>metagenomes</taxon>
        <taxon>organismal metagenomes</taxon>
    </lineage>
</organism>
<dbReference type="InterPro" id="IPR006134">
    <property type="entry name" value="DNA-dir_DNA_pol_B_multi_dom"/>
</dbReference>
<evidence type="ECO:0000256" key="6">
    <source>
        <dbReference type="ARBA" id="ARBA00022813"/>
    </source>
</evidence>
<dbReference type="EC" id="2.7.7.7" evidence="2"/>